<comment type="caution">
    <text evidence="2">The sequence shown here is derived from an EMBL/GenBank/DDBJ whole genome shotgun (WGS) entry which is preliminary data.</text>
</comment>
<accession>A0A371E7F6</accession>
<gene>
    <name evidence="2" type="ORF">CR513_59753</name>
</gene>
<dbReference type="PANTHER" id="PTHR11439">
    <property type="entry name" value="GAG-POL-RELATED RETROTRANSPOSON"/>
    <property type="match status" value="1"/>
</dbReference>
<dbReference type="EMBL" id="QJKJ01015776">
    <property type="protein sequence ID" value="RDX61966.1"/>
    <property type="molecule type" value="Genomic_DNA"/>
</dbReference>
<evidence type="ECO:0000313" key="3">
    <source>
        <dbReference type="Proteomes" id="UP000257109"/>
    </source>
</evidence>
<proteinExistence type="predicted"/>
<sequence>MDVEIKDIEKNGTWQLTSLPIGAKKVGVKWVYKTKANENGEIKKYKAYLVAKCYAQKHDIYYTETSGGIFIYQKKYAEEMLERFDMDKYNSVDNPIVSSCKLTRDKNGTRVDNKRYKQLIGNLMYLTTTRLDMMYVVSLLSKYMEHPIELHFQAAKKVLNTYNDQTTKA</sequence>
<dbReference type="PANTHER" id="PTHR11439:SF517">
    <property type="entry name" value="CYSTEINE-RICH RLK (RECEPTOR-LIKE PROTEIN KINASE) 8"/>
    <property type="match status" value="1"/>
</dbReference>
<dbReference type="OrthoDB" id="1740642at2759"/>
<feature type="non-terminal residue" evidence="2">
    <location>
        <position position="1"/>
    </location>
</feature>
<dbReference type="AlphaFoldDB" id="A0A371E7F6"/>
<protein>
    <recommendedName>
        <fullName evidence="1">Reverse transcriptase Ty1/copia-type domain-containing protein</fullName>
    </recommendedName>
</protein>
<evidence type="ECO:0000259" key="1">
    <source>
        <dbReference type="Pfam" id="PF07727"/>
    </source>
</evidence>
<evidence type="ECO:0000313" key="2">
    <source>
        <dbReference type="EMBL" id="RDX61966.1"/>
    </source>
</evidence>
<dbReference type="Pfam" id="PF07727">
    <property type="entry name" value="RVT_2"/>
    <property type="match status" value="1"/>
</dbReference>
<name>A0A371E7F6_MUCPR</name>
<feature type="domain" description="Reverse transcriptase Ty1/copia-type" evidence="1">
    <location>
        <begin position="11"/>
        <end position="67"/>
    </location>
</feature>
<dbReference type="Proteomes" id="UP000257109">
    <property type="component" value="Unassembled WGS sequence"/>
</dbReference>
<dbReference type="InterPro" id="IPR013103">
    <property type="entry name" value="RVT_2"/>
</dbReference>
<keyword evidence="3" id="KW-1185">Reference proteome</keyword>
<dbReference type="STRING" id="157652.A0A371E7F6"/>
<reference evidence="2" key="1">
    <citation type="submission" date="2018-05" db="EMBL/GenBank/DDBJ databases">
        <title>Draft genome of Mucuna pruriens seed.</title>
        <authorList>
            <person name="Nnadi N.E."/>
            <person name="Vos R."/>
            <person name="Hasami M.H."/>
            <person name="Devisetty U.K."/>
            <person name="Aguiy J.C."/>
        </authorList>
    </citation>
    <scope>NUCLEOTIDE SEQUENCE [LARGE SCALE GENOMIC DNA]</scope>
    <source>
        <strain evidence="2">JCA_2017</strain>
    </source>
</reference>
<organism evidence="2 3">
    <name type="scientific">Mucuna pruriens</name>
    <name type="common">Velvet bean</name>
    <name type="synonym">Dolichos pruriens</name>
    <dbReference type="NCBI Taxonomy" id="157652"/>
    <lineage>
        <taxon>Eukaryota</taxon>
        <taxon>Viridiplantae</taxon>
        <taxon>Streptophyta</taxon>
        <taxon>Embryophyta</taxon>
        <taxon>Tracheophyta</taxon>
        <taxon>Spermatophyta</taxon>
        <taxon>Magnoliopsida</taxon>
        <taxon>eudicotyledons</taxon>
        <taxon>Gunneridae</taxon>
        <taxon>Pentapetalae</taxon>
        <taxon>rosids</taxon>
        <taxon>fabids</taxon>
        <taxon>Fabales</taxon>
        <taxon>Fabaceae</taxon>
        <taxon>Papilionoideae</taxon>
        <taxon>50 kb inversion clade</taxon>
        <taxon>NPAAA clade</taxon>
        <taxon>indigoferoid/millettioid clade</taxon>
        <taxon>Phaseoleae</taxon>
        <taxon>Mucuna</taxon>
    </lineage>
</organism>